<evidence type="ECO:0000313" key="1">
    <source>
        <dbReference type="EMBL" id="SEK90922.1"/>
    </source>
</evidence>
<name>A0A1H7KW05_HALLR</name>
<organism evidence="1 2">
    <name type="scientific">Haloferax larsenii</name>
    <dbReference type="NCBI Taxonomy" id="302484"/>
    <lineage>
        <taxon>Archaea</taxon>
        <taxon>Methanobacteriati</taxon>
        <taxon>Methanobacteriota</taxon>
        <taxon>Stenosarchaea group</taxon>
        <taxon>Halobacteria</taxon>
        <taxon>Halobacteriales</taxon>
        <taxon>Haloferacaceae</taxon>
        <taxon>Haloferax</taxon>
    </lineage>
</organism>
<evidence type="ECO:0000313" key="2">
    <source>
        <dbReference type="Proteomes" id="UP000183894"/>
    </source>
</evidence>
<dbReference type="AlphaFoldDB" id="A0A1H7KW05"/>
<reference evidence="1 2" key="1">
    <citation type="submission" date="2016-10" db="EMBL/GenBank/DDBJ databases">
        <authorList>
            <person name="de Groot N.N."/>
        </authorList>
    </citation>
    <scope>NUCLEOTIDE SEQUENCE [LARGE SCALE GENOMIC DNA]</scope>
    <source>
        <strain evidence="1 2">CDM_5</strain>
    </source>
</reference>
<proteinExistence type="predicted"/>
<dbReference type="Proteomes" id="UP000183894">
    <property type="component" value="Unassembled WGS sequence"/>
</dbReference>
<dbReference type="EMBL" id="FOAD01000002">
    <property type="protein sequence ID" value="SEK90922.1"/>
    <property type="molecule type" value="Genomic_DNA"/>
</dbReference>
<protein>
    <submittedName>
        <fullName evidence="1">Uncharacterized protein</fullName>
    </submittedName>
</protein>
<gene>
    <name evidence="1" type="ORF">SAMN04488691_102132</name>
</gene>
<sequence length="100" mass="11997">MDSGFYESIPRLKLMSEKQVVRIEDRTDRWRFTCPRYHRSWEPTNHHFWCERCSKIEGIDPVFDELLDRLTGELRSRDEVRLMTDTGPFDSDLDTEEEAA</sequence>
<accession>A0A1H7KW05</accession>